<sequence length="205" mass="21400">MQSHRSGGVTTASRIRVAGLVLLAAHLVFVGWLTLRPRSVPWVTPPNLHPFATIRADLADGPRAALEGIGGGLLLLAPLGVLLPLAAGRLRRPLLGTAAQTVIAGALVAMGIALLQSWVPWQVANIDSVMLNTAGVALAQLLAFPPLRRWILGREDEDGPHARGPSPSPSPRAGRLSRRDEGARGVTPRSAQGAAPRATRVGIAP</sequence>
<dbReference type="EMBL" id="JAAKZZ010000051">
    <property type="protein sequence ID" value="NGO68288.1"/>
    <property type="molecule type" value="Genomic_DNA"/>
</dbReference>
<dbReference type="PANTHER" id="PTHR36834:SF1">
    <property type="entry name" value="INTEGRAL MEMBRANE PROTEIN"/>
    <property type="match status" value="1"/>
</dbReference>
<evidence type="ECO:0000313" key="5">
    <source>
        <dbReference type="Proteomes" id="UP000477722"/>
    </source>
</evidence>
<keyword evidence="2" id="KW-1133">Transmembrane helix</keyword>
<keyword evidence="2" id="KW-0472">Membrane</keyword>
<feature type="domain" description="VanZ-like" evidence="3">
    <location>
        <begin position="25"/>
        <end position="143"/>
    </location>
</feature>
<name>A0A6G4WT53_9ACTN</name>
<feature type="transmembrane region" description="Helical" evidence="2">
    <location>
        <begin position="121"/>
        <end position="144"/>
    </location>
</feature>
<proteinExistence type="predicted"/>
<evidence type="ECO:0000256" key="1">
    <source>
        <dbReference type="SAM" id="MobiDB-lite"/>
    </source>
</evidence>
<dbReference type="InterPro" id="IPR053150">
    <property type="entry name" value="Teicoplanin_resist-assoc"/>
</dbReference>
<protein>
    <submittedName>
        <fullName evidence="4">VanZ family protein</fullName>
    </submittedName>
</protein>
<feature type="transmembrane region" description="Helical" evidence="2">
    <location>
        <begin position="94"/>
        <end position="115"/>
    </location>
</feature>
<dbReference type="AlphaFoldDB" id="A0A6G4WT53"/>
<keyword evidence="5" id="KW-1185">Reference proteome</keyword>
<feature type="transmembrane region" description="Helical" evidence="2">
    <location>
        <begin position="15"/>
        <end position="35"/>
    </location>
</feature>
<evidence type="ECO:0000313" key="4">
    <source>
        <dbReference type="EMBL" id="NGO68288.1"/>
    </source>
</evidence>
<evidence type="ECO:0000259" key="3">
    <source>
        <dbReference type="Pfam" id="PF04892"/>
    </source>
</evidence>
<accession>A0A6G4WT53</accession>
<evidence type="ECO:0000256" key="2">
    <source>
        <dbReference type="SAM" id="Phobius"/>
    </source>
</evidence>
<dbReference type="InterPro" id="IPR006976">
    <property type="entry name" value="VanZ-like"/>
</dbReference>
<gene>
    <name evidence="4" type="ORF">G5C65_07960</name>
</gene>
<feature type="region of interest" description="Disordered" evidence="1">
    <location>
        <begin position="155"/>
        <end position="205"/>
    </location>
</feature>
<dbReference type="PANTHER" id="PTHR36834">
    <property type="entry name" value="MEMBRANE PROTEIN-RELATED"/>
    <property type="match status" value="1"/>
</dbReference>
<comment type="caution">
    <text evidence="4">The sequence shown here is derived from an EMBL/GenBank/DDBJ whole genome shotgun (WGS) entry which is preliminary data.</text>
</comment>
<reference evidence="4 5" key="1">
    <citation type="submission" date="2020-02" db="EMBL/GenBank/DDBJ databases">
        <title>Whole-genome analyses of novel actinobacteria.</title>
        <authorList>
            <person name="Sahin N."/>
            <person name="Tatar D."/>
        </authorList>
    </citation>
    <scope>NUCLEOTIDE SEQUENCE [LARGE SCALE GENOMIC DNA]</scope>
    <source>
        <strain evidence="4 5">SB3404</strain>
    </source>
</reference>
<organism evidence="4 5">
    <name type="scientific">Streptomyces boncukensis</name>
    <dbReference type="NCBI Taxonomy" id="2711219"/>
    <lineage>
        <taxon>Bacteria</taxon>
        <taxon>Bacillati</taxon>
        <taxon>Actinomycetota</taxon>
        <taxon>Actinomycetes</taxon>
        <taxon>Kitasatosporales</taxon>
        <taxon>Streptomycetaceae</taxon>
        <taxon>Streptomyces</taxon>
    </lineage>
</organism>
<feature type="transmembrane region" description="Helical" evidence="2">
    <location>
        <begin position="68"/>
        <end position="87"/>
    </location>
</feature>
<dbReference type="Pfam" id="PF04892">
    <property type="entry name" value="VanZ"/>
    <property type="match status" value="1"/>
</dbReference>
<dbReference type="Proteomes" id="UP000477722">
    <property type="component" value="Unassembled WGS sequence"/>
</dbReference>
<keyword evidence="2" id="KW-0812">Transmembrane</keyword>